<accession>A0ABP0N2B4</accession>
<sequence length="166" mass="17990">MSASSLPRNPSTSSQSVNLLTPSLAAVTPTVDAFAMAAPSSPSSYRRWEQGYSSQNLPNAPAVKPTEAEDEATSNEDIRRRAREWVNSIVPVMEDEGDHTPASYREPSESLILSSKSRGKGNYEVWDSDEEGVTTRLRMEAQPEAGAGGPVAATPYFMQVLGKQWA</sequence>
<feature type="region of interest" description="Disordered" evidence="1">
    <location>
        <begin position="37"/>
        <end position="76"/>
    </location>
</feature>
<keyword evidence="3" id="KW-1185">Reference proteome</keyword>
<organism evidence="2 3">
    <name type="scientific">Durusdinium trenchii</name>
    <dbReference type="NCBI Taxonomy" id="1381693"/>
    <lineage>
        <taxon>Eukaryota</taxon>
        <taxon>Sar</taxon>
        <taxon>Alveolata</taxon>
        <taxon>Dinophyceae</taxon>
        <taxon>Suessiales</taxon>
        <taxon>Symbiodiniaceae</taxon>
        <taxon>Durusdinium</taxon>
    </lineage>
</organism>
<dbReference type="EMBL" id="CAXAMN010020668">
    <property type="protein sequence ID" value="CAK9056405.1"/>
    <property type="molecule type" value="Genomic_DNA"/>
</dbReference>
<proteinExistence type="predicted"/>
<reference evidence="2 3" key="1">
    <citation type="submission" date="2024-02" db="EMBL/GenBank/DDBJ databases">
        <authorList>
            <person name="Chen Y."/>
            <person name="Shah S."/>
            <person name="Dougan E. K."/>
            <person name="Thang M."/>
            <person name="Chan C."/>
        </authorList>
    </citation>
    <scope>NUCLEOTIDE SEQUENCE [LARGE SCALE GENOMIC DNA]</scope>
</reference>
<feature type="region of interest" description="Disordered" evidence="1">
    <location>
        <begin position="91"/>
        <end position="126"/>
    </location>
</feature>
<evidence type="ECO:0000313" key="3">
    <source>
        <dbReference type="Proteomes" id="UP001642484"/>
    </source>
</evidence>
<gene>
    <name evidence="2" type="ORF">CCMP2556_LOCUS27945</name>
</gene>
<evidence type="ECO:0000313" key="2">
    <source>
        <dbReference type="EMBL" id="CAK9056405.1"/>
    </source>
</evidence>
<evidence type="ECO:0000256" key="1">
    <source>
        <dbReference type="SAM" id="MobiDB-lite"/>
    </source>
</evidence>
<name>A0ABP0N2B4_9DINO</name>
<protein>
    <submittedName>
        <fullName evidence="2">Uncharacterized protein</fullName>
    </submittedName>
</protein>
<comment type="caution">
    <text evidence="2">The sequence shown here is derived from an EMBL/GenBank/DDBJ whole genome shotgun (WGS) entry which is preliminary data.</text>
</comment>
<dbReference type="Proteomes" id="UP001642484">
    <property type="component" value="Unassembled WGS sequence"/>
</dbReference>